<evidence type="ECO:0000313" key="3">
    <source>
        <dbReference type="Proteomes" id="UP000664795"/>
    </source>
</evidence>
<evidence type="ECO:0000256" key="1">
    <source>
        <dbReference type="SAM" id="Phobius"/>
    </source>
</evidence>
<sequence>MESLYILILIGLFLFIHQKFAALKILIEQQHHDLWQLRNDLIITRKTPDKAPPAVQTPPSAVPYVSEYTPPKPVPLPAAVPPPVRPAPPIPVSEPEPVMAISTPETPLLPKADLPTNVPPGPPPVAPPPVAVEEGPGWFARFLAENPDMEKFIGENLINKIGIAILVAGIGYFVRYAIAQEWIGEIGRVLIGVLAGGGLLAVAHRLRNRFAAFSSVLVAGGLSVLYFTIAIAFSDYKILSQTAAFALMVVITGFAVALSIAYNRVELAVMSLIGGFATPFMVSSGQGNYVVLLTYILILDGGMLVLSAFKKWPLVHWVAYGFTILLFGAWLAAEVLGSATNPPYVGALVFASLFYAVFVIRNLFDRLRSESTFTAVDIALFLSNTALFYAAGMAILAHIDKGAYQGLFTLVLGVINFGYAALLFRRSADTTLLYLLIGLVITFVSLTIPVQLEGNYITMFWALEAVLLLWLSQRSGLRVPATGSVVVLVLMAISLLMDWGKLYGDSATVLPILLNKAFVTGLLAVAGLAGTYALLRKQDKPISFWVGELAVAPYRMFIGYATVATAYLVGLLELRYQLVAAYGLGPNTMLILATYNLLVALLVLAAVQRYASLPRLWAAAVLGVLTLCYYMLGVAPVVPNLVYDYYVGTEPTRVGFVFQYVNLLAVAGILYCLFRTKPQLTPTAPMLETVWPWFLVFTVVFSLSWVLCANVLAVHFAGTPVAHTPAQQGVFMANYNALIRQIIKVGLPILWGVCAFAFMYVGLVRHNRNYRVLSLGLFALTLLKLFFYDIRGISEGGRILAFISLGAILLIISFMYQRIKKLVL</sequence>
<feature type="transmembrane region" description="Helical" evidence="1">
    <location>
        <begin position="738"/>
        <end position="763"/>
    </location>
</feature>
<feature type="transmembrane region" description="Helical" evidence="1">
    <location>
        <begin position="431"/>
        <end position="450"/>
    </location>
</feature>
<feature type="transmembrane region" description="Helical" evidence="1">
    <location>
        <begin position="210"/>
        <end position="232"/>
    </location>
</feature>
<keyword evidence="1" id="KW-0812">Transmembrane</keyword>
<feature type="transmembrane region" description="Helical" evidence="1">
    <location>
        <begin position="6"/>
        <end position="27"/>
    </location>
</feature>
<dbReference type="AlphaFoldDB" id="A0A939GD04"/>
<feature type="transmembrane region" description="Helical" evidence="1">
    <location>
        <begin position="403"/>
        <end position="424"/>
    </location>
</feature>
<keyword evidence="1" id="KW-0472">Membrane</keyword>
<gene>
    <name evidence="2" type="ORF">J2I48_25630</name>
</gene>
<dbReference type="Pfam" id="PF10101">
    <property type="entry name" value="DUF2339"/>
    <property type="match status" value="1"/>
</dbReference>
<evidence type="ECO:0000313" key="2">
    <source>
        <dbReference type="EMBL" id="MBO0934416.1"/>
    </source>
</evidence>
<dbReference type="RefSeq" id="WP_207338381.1">
    <property type="nucleotide sequence ID" value="NZ_JAFMYU010000031.1"/>
</dbReference>
<protein>
    <submittedName>
        <fullName evidence="2">DUF2339 domain-containing protein</fullName>
    </submittedName>
</protein>
<dbReference type="PANTHER" id="PTHR38434:SF1">
    <property type="entry name" value="BLL2549 PROTEIN"/>
    <property type="match status" value="1"/>
</dbReference>
<feature type="transmembrane region" description="Helical" evidence="1">
    <location>
        <begin position="657"/>
        <end position="674"/>
    </location>
</feature>
<organism evidence="2 3">
    <name type="scientific">Fibrella aquatilis</name>
    <dbReference type="NCBI Taxonomy" id="2817059"/>
    <lineage>
        <taxon>Bacteria</taxon>
        <taxon>Pseudomonadati</taxon>
        <taxon>Bacteroidota</taxon>
        <taxon>Cytophagia</taxon>
        <taxon>Cytophagales</taxon>
        <taxon>Spirosomataceae</taxon>
        <taxon>Fibrella</taxon>
    </lineage>
</organism>
<feature type="transmembrane region" description="Helical" evidence="1">
    <location>
        <begin position="456"/>
        <end position="472"/>
    </location>
</feature>
<feature type="transmembrane region" description="Helical" evidence="1">
    <location>
        <begin position="517"/>
        <end position="535"/>
    </location>
</feature>
<feature type="transmembrane region" description="Helical" evidence="1">
    <location>
        <begin position="588"/>
        <end position="607"/>
    </location>
</feature>
<feature type="transmembrane region" description="Helical" evidence="1">
    <location>
        <begin position="157"/>
        <end position="174"/>
    </location>
</feature>
<feature type="transmembrane region" description="Helical" evidence="1">
    <location>
        <begin position="479"/>
        <end position="497"/>
    </location>
</feature>
<feature type="transmembrane region" description="Helical" evidence="1">
    <location>
        <begin position="376"/>
        <end position="397"/>
    </location>
</feature>
<dbReference type="InterPro" id="IPR019286">
    <property type="entry name" value="DUF2339_TM"/>
</dbReference>
<reference evidence="2 3" key="1">
    <citation type="submission" date="2021-03" db="EMBL/GenBank/DDBJ databases">
        <title>Fibrella sp. HMF5036 genome sequencing and assembly.</title>
        <authorList>
            <person name="Kang H."/>
            <person name="Kim H."/>
            <person name="Bae S."/>
            <person name="Joh K."/>
        </authorList>
    </citation>
    <scope>NUCLEOTIDE SEQUENCE [LARGE SCALE GENOMIC DNA]</scope>
    <source>
        <strain evidence="2 3">HMF5036</strain>
    </source>
</reference>
<feature type="transmembrane region" description="Helical" evidence="1">
    <location>
        <begin position="314"/>
        <end position="332"/>
    </location>
</feature>
<comment type="caution">
    <text evidence="2">The sequence shown here is derived from an EMBL/GenBank/DDBJ whole genome shotgun (WGS) entry which is preliminary data.</text>
</comment>
<feature type="transmembrane region" description="Helical" evidence="1">
    <location>
        <begin position="186"/>
        <end position="203"/>
    </location>
</feature>
<keyword evidence="3" id="KW-1185">Reference proteome</keyword>
<proteinExistence type="predicted"/>
<feature type="transmembrane region" description="Helical" evidence="1">
    <location>
        <begin position="238"/>
        <end position="258"/>
    </location>
</feature>
<dbReference type="Proteomes" id="UP000664795">
    <property type="component" value="Unassembled WGS sequence"/>
</dbReference>
<feature type="transmembrane region" description="Helical" evidence="1">
    <location>
        <begin position="556"/>
        <end position="576"/>
    </location>
</feature>
<feature type="transmembrane region" description="Helical" evidence="1">
    <location>
        <begin position="799"/>
        <end position="816"/>
    </location>
</feature>
<name>A0A939GD04_9BACT</name>
<dbReference type="PANTHER" id="PTHR38434">
    <property type="entry name" value="BLL2549 PROTEIN"/>
    <property type="match status" value="1"/>
</dbReference>
<feature type="transmembrane region" description="Helical" evidence="1">
    <location>
        <begin position="694"/>
        <end position="718"/>
    </location>
</feature>
<dbReference type="EMBL" id="JAFMYU010000031">
    <property type="protein sequence ID" value="MBO0934416.1"/>
    <property type="molecule type" value="Genomic_DNA"/>
</dbReference>
<feature type="transmembrane region" description="Helical" evidence="1">
    <location>
        <begin position="265"/>
        <end position="283"/>
    </location>
</feature>
<feature type="transmembrane region" description="Helical" evidence="1">
    <location>
        <begin position="770"/>
        <end position="787"/>
    </location>
</feature>
<keyword evidence="1" id="KW-1133">Transmembrane helix</keyword>
<accession>A0A939GD04</accession>
<feature type="transmembrane region" description="Helical" evidence="1">
    <location>
        <begin position="289"/>
        <end position="309"/>
    </location>
</feature>
<feature type="transmembrane region" description="Helical" evidence="1">
    <location>
        <begin position="344"/>
        <end position="364"/>
    </location>
</feature>
<feature type="transmembrane region" description="Helical" evidence="1">
    <location>
        <begin position="616"/>
        <end position="637"/>
    </location>
</feature>